<dbReference type="Gene3D" id="1.10.510.10">
    <property type="entry name" value="Transferase(Phosphotransferase) domain 1"/>
    <property type="match status" value="1"/>
</dbReference>
<organism evidence="3 4">
    <name type="scientific">Anaeramoeba ignava</name>
    <name type="common">Anaerobic marine amoeba</name>
    <dbReference type="NCBI Taxonomy" id="1746090"/>
    <lineage>
        <taxon>Eukaryota</taxon>
        <taxon>Metamonada</taxon>
        <taxon>Anaeramoebidae</taxon>
        <taxon>Anaeramoeba</taxon>
    </lineage>
</organism>
<keyword evidence="1" id="KW-0472">Membrane</keyword>
<proteinExistence type="predicted"/>
<feature type="domain" description="Protein kinase" evidence="2">
    <location>
        <begin position="1"/>
        <end position="143"/>
    </location>
</feature>
<protein>
    <submittedName>
        <fullName evidence="3">Serine/threonine-protein kinase fhke-related</fullName>
    </submittedName>
</protein>
<dbReference type="AlphaFoldDB" id="A0A9Q0LH29"/>
<evidence type="ECO:0000313" key="3">
    <source>
        <dbReference type="EMBL" id="KAJ5071090.1"/>
    </source>
</evidence>
<evidence type="ECO:0000256" key="1">
    <source>
        <dbReference type="SAM" id="Phobius"/>
    </source>
</evidence>
<dbReference type="Pfam" id="PF00069">
    <property type="entry name" value="Pkinase"/>
    <property type="match status" value="1"/>
</dbReference>
<comment type="caution">
    <text evidence="3">The sequence shown here is derived from an EMBL/GenBank/DDBJ whole genome shotgun (WGS) entry which is preliminary data.</text>
</comment>
<dbReference type="PANTHER" id="PTHR24347">
    <property type="entry name" value="SERINE/THREONINE-PROTEIN KINASE"/>
    <property type="match status" value="1"/>
</dbReference>
<dbReference type="InterPro" id="IPR011009">
    <property type="entry name" value="Kinase-like_dom_sf"/>
</dbReference>
<dbReference type="InterPro" id="IPR000719">
    <property type="entry name" value="Prot_kinase_dom"/>
</dbReference>
<gene>
    <name evidence="3" type="ORF">M0811_10574</name>
</gene>
<keyword evidence="4" id="KW-1185">Reference proteome</keyword>
<accession>A0A9Q0LH29</accession>
<dbReference type="PROSITE" id="PS50011">
    <property type="entry name" value="PROTEIN_KINASE_DOM"/>
    <property type="match status" value="1"/>
</dbReference>
<feature type="transmembrane region" description="Helical" evidence="1">
    <location>
        <begin position="67"/>
        <end position="85"/>
    </location>
</feature>
<dbReference type="EMBL" id="JAPDFW010000091">
    <property type="protein sequence ID" value="KAJ5071090.1"/>
    <property type="molecule type" value="Genomic_DNA"/>
</dbReference>
<dbReference type="Proteomes" id="UP001149090">
    <property type="component" value="Unassembled WGS sequence"/>
</dbReference>
<dbReference type="SUPFAM" id="SSF56112">
    <property type="entry name" value="Protein kinase-like (PK-like)"/>
    <property type="match status" value="1"/>
</dbReference>
<evidence type="ECO:0000313" key="4">
    <source>
        <dbReference type="Proteomes" id="UP001149090"/>
    </source>
</evidence>
<evidence type="ECO:0000259" key="2">
    <source>
        <dbReference type="PROSITE" id="PS50011"/>
    </source>
</evidence>
<keyword evidence="1" id="KW-0812">Transmembrane</keyword>
<dbReference type="OrthoDB" id="336747at2759"/>
<keyword evidence="3" id="KW-0418">Kinase</keyword>
<dbReference type="SMART" id="SM00220">
    <property type="entry name" value="S_TKc"/>
    <property type="match status" value="1"/>
</dbReference>
<keyword evidence="3" id="KW-0808">Transferase</keyword>
<name>A0A9Q0LH29_ANAIG</name>
<dbReference type="OMA" id="HNPENIM"/>
<dbReference type="GO" id="GO:0004672">
    <property type="term" value="F:protein kinase activity"/>
    <property type="evidence" value="ECO:0007669"/>
    <property type="project" value="InterPro"/>
</dbReference>
<dbReference type="GO" id="GO:0005524">
    <property type="term" value="F:ATP binding"/>
    <property type="evidence" value="ECO:0007669"/>
    <property type="project" value="InterPro"/>
</dbReference>
<reference evidence="3" key="1">
    <citation type="submission" date="2022-10" db="EMBL/GenBank/DDBJ databases">
        <title>Novel sulphate-reducing endosymbionts in the free-living metamonad Anaeramoeba.</title>
        <authorList>
            <person name="Jerlstrom-Hultqvist J."/>
            <person name="Cepicka I."/>
            <person name="Gallot-Lavallee L."/>
            <person name="Salas-Leiva D."/>
            <person name="Curtis B.A."/>
            <person name="Zahonova K."/>
            <person name="Pipaliya S."/>
            <person name="Dacks J."/>
            <person name="Roger A.J."/>
        </authorList>
    </citation>
    <scope>NUCLEOTIDE SEQUENCE</scope>
    <source>
        <strain evidence="3">BMAN</strain>
    </source>
</reference>
<keyword evidence="1" id="KW-1133">Transmembrane helix</keyword>
<sequence length="166" mass="19028">MHNPENIMLVNSKDDTSIKICDFGLSRFTSEKEKMSTFVGTLQYLAPEIIVQLYPESIAKGYTKACDLWSCGIILYVLLSGYIPFTSLKQTMIMKQILEGDIDFPPDIFSNVSIAARNLIRRMLTVDPLHRITAEEALQHPWILGQSEKIKDEMQDVWTKKPKLFK</sequence>